<dbReference type="Gene3D" id="4.10.800.10">
    <property type="entry name" value="Thyroglobulin type-1"/>
    <property type="match status" value="1"/>
</dbReference>
<proteinExistence type="predicted"/>
<evidence type="ECO:0000259" key="2">
    <source>
        <dbReference type="Pfam" id="PF00086"/>
    </source>
</evidence>
<dbReference type="Pfam" id="PF00086">
    <property type="entry name" value="Thyroglobulin_1"/>
    <property type="match status" value="1"/>
</dbReference>
<feature type="domain" description="Thyroglobulin type-1" evidence="2">
    <location>
        <begin position="25"/>
        <end position="50"/>
    </location>
</feature>
<protein>
    <recommendedName>
        <fullName evidence="2">Thyroglobulin type-1 domain-containing protein</fullName>
    </recommendedName>
</protein>
<sequence length="189" mass="20981">PTSCQATAIQRFLSTIRSVLSDPSSVTQLSEVYIPRCAYDGSWHQIQCDGPPKQAIEFYREWVRIINSGQELPVSELLGILRAYAGNSEAMASFRSFASELFKAGHHRVFPVLAKFEKFSDIPTDMLDGNVEAIYGPSVFLNPLSLWRLIRGDDSGYPGPLFHLRQCWCVNSQGDMLAGSKAPVGQIPK</sequence>
<dbReference type="InterPro" id="IPR000716">
    <property type="entry name" value="Thyroglobulin_1"/>
</dbReference>
<feature type="non-terminal residue" evidence="3">
    <location>
        <position position="189"/>
    </location>
</feature>
<dbReference type="Proteomes" id="UP001529510">
    <property type="component" value="Unassembled WGS sequence"/>
</dbReference>
<keyword evidence="1" id="KW-1015">Disulfide bond</keyword>
<organism evidence="3 4">
    <name type="scientific">Cirrhinus mrigala</name>
    <name type="common">Mrigala</name>
    <dbReference type="NCBI Taxonomy" id="683832"/>
    <lineage>
        <taxon>Eukaryota</taxon>
        <taxon>Metazoa</taxon>
        <taxon>Chordata</taxon>
        <taxon>Craniata</taxon>
        <taxon>Vertebrata</taxon>
        <taxon>Euteleostomi</taxon>
        <taxon>Actinopterygii</taxon>
        <taxon>Neopterygii</taxon>
        <taxon>Teleostei</taxon>
        <taxon>Ostariophysi</taxon>
        <taxon>Cypriniformes</taxon>
        <taxon>Cyprinidae</taxon>
        <taxon>Labeoninae</taxon>
        <taxon>Labeonini</taxon>
        <taxon>Cirrhinus</taxon>
    </lineage>
</organism>
<dbReference type="SUPFAM" id="SSF57610">
    <property type="entry name" value="Thyroglobulin type-1 domain"/>
    <property type="match status" value="1"/>
</dbReference>
<dbReference type="EMBL" id="JAMKFB020000016">
    <property type="protein sequence ID" value="KAL0171801.1"/>
    <property type="molecule type" value="Genomic_DNA"/>
</dbReference>
<dbReference type="InterPro" id="IPR036857">
    <property type="entry name" value="Thyroglobulin_1_sf"/>
</dbReference>
<accession>A0ABD0PEP2</accession>
<gene>
    <name evidence="3" type="ORF">M9458_032112</name>
</gene>
<name>A0ABD0PEP2_CIRMR</name>
<evidence type="ECO:0000313" key="4">
    <source>
        <dbReference type="Proteomes" id="UP001529510"/>
    </source>
</evidence>
<evidence type="ECO:0000256" key="1">
    <source>
        <dbReference type="ARBA" id="ARBA00023157"/>
    </source>
</evidence>
<dbReference type="AlphaFoldDB" id="A0ABD0PEP2"/>
<reference evidence="3 4" key="1">
    <citation type="submission" date="2024-05" db="EMBL/GenBank/DDBJ databases">
        <title>Genome sequencing and assembly of Indian major carp, Cirrhinus mrigala (Hamilton, 1822).</title>
        <authorList>
            <person name="Mohindra V."/>
            <person name="Chowdhury L.M."/>
            <person name="Lal K."/>
            <person name="Jena J.K."/>
        </authorList>
    </citation>
    <scope>NUCLEOTIDE SEQUENCE [LARGE SCALE GENOMIC DNA]</scope>
    <source>
        <strain evidence="3">CM1030</strain>
        <tissue evidence="3">Blood</tissue>
    </source>
</reference>
<evidence type="ECO:0000313" key="3">
    <source>
        <dbReference type="EMBL" id="KAL0171801.1"/>
    </source>
</evidence>
<comment type="caution">
    <text evidence="3">The sequence shown here is derived from an EMBL/GenBank/DDBJ whole genome shotgun (WGS) entry which is preliminary data.</text>
</comment>
<keyword evidence="4" id="KW-1185">Reference proteome</keyword>
<feature type="non-terminal residue" evidence="3">
    <location>
        <position position="1"/>
    </location>
</feature>